<dbReference type="InterPro" id="IPR001650">
    <property type="entry name" value="Helicase_C-like"/>
</dbReference>
<dbReference type="PROSITE" id="PS00039">
    <property type="entry name" value="DEAD_ATP_HELICASE"/>
    <property type="match status" value="1"/>
</dbReference>
<dbReference type="Pfam" id="PF00271">
    <property type="entry name" value="Helicase_C"/>
    <property type="match status" value="1"/>
</dbReference>
<dbReference type="GO" id="GO:0003723">
    <property type="term" value="F:RNA binding"/>
    <property type="evidence" value="ECO:0007669"/>
    <property type="project" value="UniProtKB-KW"/>
</dbReference>
<proteinExistence type="inferred from homology"/>
<evidence type="ECO:0000256" key="9">
    <source>
        <dbReference type="ARBA" id="ARBA00024355"/>
    </source>
</evidence>
<evidence type="ECO:0000256" key="4">
    <source>
        <dbReference type="ARBA" id="ARBA00022801"/>
    </source>
</evidence>
<accession>D7FR54</accession>
<sequence length="516" mass="55321">MSRSSEGMKGKSGISVAVKGGVETGEAKARSIRLEEVACFRRRMGIKVKGEEVADPMESFSEMPSATTSEDAGQTRRVLLHNVEESAWKEPTPVQMQAVPILVAGRDLLAAAPTGSGKTAAFVMPMILRLGVQRADPQASGVRGILLAPTRELAAQIHRDVVRLSRGRRLRVCLLTKAGATKAAAATGMDSRNALSGYDIVVSTPMRLVALVRERAVCLASVEMVVLDEADKLFDAGAASGGSDKAFIGQVDEVLAACSHQQVQRALFSATVGQQVKELSESVLRDPIFLTVGTQNAGAADIDQRLVYVGREEGKLLAIRQLVQEGLRPPVLVFLQSKDRAKALFHELVYDGINTDVMHASRTQDQRDNIIQRFRTGEIWVLICTDLVARGIDFKGVNMVINYDFPQSAVSYIHRIGRTGRAGRHGVAVTLFTESDMNSLRSIANVIRLSGCEMHALGVASLHALGAASLHISNAASLRICDAASLRTPGAALLRTLGAASVHMLDVASLRMLDAA</sequence>
<dbReference type="GO" id="GO:0005524">
    <property type="term" value="F:ATP binding"/>
    <property type="evidence" value="ECO:0007669"/>
    <property type="project" value="UniProtKB-KW"/>
</dbReference>
<evidence type="ECO:0000256" key="11">
    <source>
        <dbReference type="RuleBase" id="RU000492"/>
    </source>
</evidence>
<dbReference type="Proteomes" id="UP000002630">
    <property type="component" value="Linkage Group LG14"/>
</dbReference>
<keyword evidence="8" id="KW-0539">Nucleus</keyword>
<evidence type="ECO:0000256" key="3">
    <source>
        <dbReference type="ARBA" id="ARBA00022741"/>
    </source>
</evidence>
<dbReference type="InterPro" id="IPR044764">
    <property type="entry name" value="DDX52/Rok1_DEADc"/>
</dbReference>
<evidence type="ECO:0000313" key="15">
    <source>
        <dbReference type="Proteomes" id="UP000002630"/>
    </source>
</evidence>
<dbReference type="SMART" id="SM00490">
    <property type="entry name" value="HELICc"/>
    <property type="match status" value="1"/>
</dbReference>
<evidence type="ECO:0000256" key="2">
    <source>
        <dbReference type="ARBA" id="ARBA00012552"/>
    </source>
</evidence>
<dbReference type="CDD" id="cd18787">
    <property type="entry name" value="SF2_C_DEAD"/>
    <property type="match status" value="1"/>
</dbReference>
<dbReference type="AlphaFoldDB" id="D7FR54"/>
<feature type="domain" description="Helicase ATP-binding" evidence="12">
    <location>
        <begin position="99"/>
        <end position="290"/>
    </location>
</feature>
<dbReference type="InterPro" id="IPR027417">
    <property type="entry name" value="P-loop_NTPase"/>
</dbReference>
<dbReference type="GO" id="GO:0030490">
    <property type="term" value="P:maturation of SSU-rRNA"/>
    <property type="evidence" value="ECO:0007669"/>
    <property type="project" value="InterPro"/>
</dbReference>
<evidence type="ECO:0000256" key="8">
    <source>
        <dbReference type="ARBA" id="ARBA00023242"/>
    </source>
</evidence>
<evidence type="ECO:0000313" key="14">
    <source>
        <dbReference type="EMBL" id="CBJ26121.1"/>
    </source>
</evidence>
<dbReference type="SUPFAM" id="SSF52540">
    <property type="entry name" value="P-loop containing nucleoside triphosphate hydrolases"/>
    <property type="match status" value="1"/>
</dbReference>
<comment type="subcellular location">
    <subcellularLocation>
        <location evidence="1">Nucleus</location>
        <location evidence="1">Nucleolus</location>
    </subcellularLocation>
</comment>
<dbReference type="Gene3D" id="3.40.50.300">
    <property type="entry name" value="P-loop containing nucleotide triphosphate hydrolases"/>
    <property type="match status" value="2"/>
</dbReference>
<dbReference type="EMBL" id="FN648387">
    <property type="protein sequence ID" value="CBJ26121.1"/>
    <property type="molecule type" value="Genomic_DNA"/>
</dbReference>
<reference evidence="14 15" key="1">
    <citation type="journal article" date="2010" name="Nature">
        <title>The Ectocarpus genome and the independent evolution of multicellularity in brown algae.</title>
        <authorList>
            <person name="Cock J.M."/>
            <person name="Sterck L."/>
            <person name="Rouze P."/>
            <person name="Scornet D."/>
            <person name="Allen A.E."/>
            <person name="Amoutzias G."/>
            <person name="Anthouard V."/>
            <person name="Artiguenave F."/>
            <person name="Aury J.M."/>
            <person name="Badger J.H."/>
            <person name="Beszteri B."/>
            <person name="Billiau K."/>
            <person name="Bonnet E."/>
            <person name="Bothwell J.H."/>
            <person name="Bowler C."/>
            <person name="Boyen C."/>
            <person name="Brownlee C."/>
            <person name="Carrano C.J."/>
            <person name="Charrier B."/>
            <person name="Cho G.Y."/>
            <person name="Coelho S.M."/>
            <person name="Collen J."/>
            <person name="Corre E."/>
            <person name="Da Silva C."/>
            <person name="Delage L."/>
            <person name="Delaroque N."/>
            <person name="Dittami S.M."/>
            <person name="Doulbeau S."/>
            <person name="Elias M."/>
            <person name="Farnham G."/>
            <person name="Gachon C.M."/>
            <person name="Gschloessl B."/>
            <person name="Heesch S."/>
            <person name="Jabbari K."/>
            <person name="Jubin C."/>
            <person name="Kawai H."/>
            <person name="Kimura K."/>
            <person name="Kloareg B."/>
            <person name="Kupper F.C."/>
            <person name="Lang D."/>
            <person name="Le Bail A."/>
            <person name="Leblanc C."/>
            <person name="Lerouge P."/>
            <person name="Lohr M."/>
            <person name="Lopez P.J."/>
            <person name="Martens C."/>
            <person name="Maumus F."/>
            <person name="Michel G."/>
            <person name="Miranda-Saavedra D."/>
            <person name="Morales J."/>
            <person name="Moreau H."/>
            <person name="Motomura T."/>
            <person name="Nagasato C."/>
            <person name="Napoli C.A."/>
            <person name="Nelson D.R."/>
            <person name="Nyvall-Collen P."/>
            <person name="Peters A.F."/>
            <person name="Pommier C."/>
            <person name="Potin P."/>
            <person name="Poulain J."/>
            <person name="Quesneville H."/>
            <person name="Read B."/>
            <person name="Rensing S.A."/>
            <person name="Ritter A."/>
            <person name="Rousvoal S."/>
            <person name="Samanta M."/>
            <person name="Samson G."/>
            <person name="Schroeder D.C."/>
            <person name="Segurens B."/>
            <person name="Strittmatter M."/>
            <person name="Tonon T."/>
            <person name="Tregear J.W."/>
            <person name="Valentin K."/>
            <person name="von Dassow P."/>
            <person name="Yamagishi T."/>
            <person name="Van de Peer Y."/>
            <person name="Wincker P."/>
        </authorList>
    </citation>
    <scope>NUCLEOTIDE SEQUENCE [LARGE SCALE GENOMIC DNA]</scope>
    <source>
        <strain evidence="15">Ec32 / CCAP1310/4</strain>
    </source>
</reference>
<dbReference type="InterPro" id="IPR050079">
    <property type="entry name" value="DEAD_box_RNA_helicase"/>
</dbReference>
<dbReference type="GO" id="GO:0005730">
    <property type="term" value="C:nucleolus"/>
    <property type="evidence" value="ECO:0007669"/>
    <property type="project" value="UniProtKB-SubCell"/>
</dbReference>
<comment type="similarity">
    <text evidence="9">Belongs to the DEAD box helicase family. DDX52/ROK1 subfamily.</text>
</comment>
<keyword evidence="5 11" id="KW-0347">Helicase</keyword>
<dbReference type="SMART" id="SM00487">
    <property type="entry name" value="DEXDc"/>
    <property type="match status" value="1"/>
</dbReference>
<dbReference type="InterPro" id="IPR014001">
    <property type="entry name" value="Helicase_ATP-bd"/>
</dbReference>
<evidence type="ECO:0000259" key="12">
    <source>
        <dbReference type="PROSITE" id="PS51192"/>
    </source>
</evidence>
<dbReference type="InterPro" id="IPR000629">
    <property type="entry name" value="RNA-helicase_DEAD-box_CS"/>
</dbReference>
<organism evidence="14 15">
    <name type="scientific">Ectocarpus siliculosus</name>
    <name type="common">Brown alga</name>
    <name type="synonym">Conferva siliculosa</name>
    <dbReference type="NCBI Taxonomy" id="2880"/>
    <lineage>
        <taxon>Eukaryota</taxon>
        <taxon>Sar</taxon>
        <taxon>Stramenopiles</taxon>
        <taxon>Ochrophyta</taxon>
        <taxon>PX clade</taxon>
        <taxon>Phaeophyceae</taxon>
        <taxon>Ectocarpales</taxon>
        <taxon>Ectocarpaceae</taxon>
        <taxon>Ectocarpus</taxon>
    </lineage>
</organism>
<keyword evidence="4 11" id="KW-0378">Hydrolase</keyword>
<evidence type="ECO:0000256" key="1">
    <source>
        <dbReference type="ARBA" id="ARBA00004604"/>
    </source>
</evidence>
<keyword evidence="6 11" id="KW-0067">ATP-binding</keyword>
<name>D7FR54_ECTSI</name>
<evidence type="ECO:0000256" key="6">
    <source>
        <dbReference type="ARBA" id="ARBA00022840"/>
    </source>
</evidence>
<dbReference type="STRING" id="2880.D7FR54"/>
<comment type="catalytic activity">
    <reaction evidence="10">
        <text>ATP + H2O = ADP + phosphate + H(+)</text>
        <dbReference type="Rhea" id="RHEA:13065"/>
        <dbReference type="ChEBI" id="CHEBI:15377"/>
        <dbReference type="ChEBI" id="CHEBI:15378"/>
        <dbReference type="ChEBI" id="CHEBI:30616"/>
        <dbReference type="ChEBI" id="CHEBI:43474"/>
        <dbReference type="ChEBI" id="CHEBI:456216"/>
        <dbReference type="EC" id="3.6.4.13"/>
    </reaction>
</comment>
<dbReference type="PANTHER" id="PTHR47959">
    <property type="entry name" value="ATP-DEPENDENT RNA HELICASE RHLE-RELATED"/>
    <property type="match status" value="1"/>
</dbReference>
<keyword evidence="15" id="KW-1185">Reference proteome</keyword>
<protein>
    <recommendedName>
        <fullName evidence="2">RNA helicase</fullName>
        <ecNumber evidence="2">3.6.4.13</ecNumber>
    </recommendedName>
</protein>
<keyword evidence="3 11" id="KW-0547">Nucleotide-binding</keyword>
<dbReference type="eggNOG" id="KOG0344">
    <property type="taxonomic scope" value="Eukaryota"/>
</dbReference>
<dbReference type="OrthoDB" id="360161at2759"/>
<evidence type="ECO:0000256" key="5">
    <source>
        <dbReference type="ARBA" id="ARBA00022806"/>
    </source>
</evidence>
<dbReference type="InterPro" id="IPR011545">
    <property type="entry name" value="DEAD/DEAH_box_helicase_dom"/>
</dbReference>
<dbReference type="Pfam" id="PF00270">
    <property type="entry name" value="DEAD"/>
    <property type="match status" value="1"/>
</dbReference>
<evidence type="ECO:0000256" key="7">
    <source>
        <dbReference type="ARBA" id="ARBA00022884"/>
    </source>
</evidence>
<dbReference type="GO" id="GO:0003724">
    <property type="term" value="F:RNA helicase activity"/>
    <property type="evidence" value="ECO:0007669"/>
    <property type="project" value="UniProtKB-EC"/>
</dbReference>
<feature type="domain" description="Helicase C-terminal" evidence="13">
    <location>
        <begin position="301"/>
        <end position="463"/>
    </location>
</feature>
<dbReference type="PROSITE" id="PS51194">
    <property type="entry name" value="HELICASE_CTER"/>
    <property type="match status" value="1"/>
</dbReference>
<dbReference type="EC" id="3.6.4.13" evidence="2"/>
<evidence type="ECO:0000259" key="13">
    <source>
        <dbReference type="PROSITE" id="PS51194"/>
    </source>
</evidence>
<gene>
    <name evidence="14" type="ORF">Esi_0021_0079</name>
</gene>
<evidence type="ECO:0000256" key="10">
    <source>
        <dbReference type="ARBA" id="ARBA00047984"/>
    </source>
</evidence>
<dbReference type="GO" id="GO:0005829">
    <property type="term" value="C:cytosol"/>
    <property type="evidence" value="ECO:0007669"/>
    <property type="project" value="TreeGrafter"/>
</dbReference>
<keyword evidence="7" id="KW-0694">RNA-binding</keyword>
<dbReference type="PROSITE" id="PS51192">
    <property type="entry name" value="HELICASE_ATP_BIND_1"/>
    <property type="match status" value="1"/>
</dbReference>
<dbReference type="OMA" id="EMAHSIM"/>
<dbReference type="PANTHER" id="PTHR47959:SF15">
    <property type="entry name" value="RNA HELICASE"/>
    <property type="match status" value="1"/>
</dbReference>
<dbReference type="GO" id="GO:0016787">
    <property type="term" value="F:hydrolase activity"/>
    <property type="evidence" value="ECO:0007669"/>
    <property type="project" value="UniProtKB-KW"/>
</dbReference>
<dbReference type="FunFam" id="3.40.50.300:FF:000759">
    <property type="entry name" value="probable ATP-dependent RNA helicase DDX52"/>
    <property type="match status" value="1"/>
</dbReference>
<dbReference type="CDD" id="cd17957">
    <property type="entry name" value="DEADc_DDX52"/>
    <property type="match status" value="1"/>
</dbReference>